<evidence type="ECO:0000256" key="1">
    <source>
        <dbReference type="ARBA" id="ARBA00022801"/>
    </source>
</evidence>
<dbReference type="EMBL" id="UOEE01000061">
    <property type="protein sequence ID" value="VAV88316.1"/>
    <property type="molecule type" value="Genomic_DNA"/>
</dbReference>
<dbReference type="SUPFAM" id="SSF56281">
    <property type="entry name" value="Metallo-hydrolase/oxidoreductase"/>
    <property type="match status" value="1"/>
</dbReference>
<dbReference type="PANTHER" id="PTHR43546">
    <property type="entry name" value="UPF0173 METAL-DEPENDENT HYDROLASE MJ1163-RELATED"/>
    <property type="match status" value="1"/>
</dbReference>
<dbReference type="InterPro" id="IPR036866">
    <property type="entry name" value="RibonucZ/Hydroxyglut_hydro"/>
</dbReference>
<dbReference type="AlphaFoldDB" id="A0A3B0RHH7"/>
<dbReference type="InterPro" id="IPR050114">
    <property type="entry name" value="UPF0173_UPF0282_UlaG_hydrolase"/>
</dbReference>
<gene>
    <name evidence="3" type="ORF">MNBD_ALPHA06-453</name>
</gene>
<sequence length="289" mass="31244">MSLVKPFIVVLALLLGACGPAEPLPVTAPPTNTNPPQRAAYYLGNAGVMVVDQQTKLLFDPLFGEGYNTYQLVPKPILTAIIAGTAPYDGIDVVFISHAHGDHFSAKPVLAYLQANPAVKLVAPQQAVDKLLAAGMSAQAIASRVIPINQQTGDAPISVQAGSIQVEAITIPHSGGERFKAVRNTVYRVEMAENLRVLHLGDATIENAPFAGQQAFWDRQNNDLVFTPYWLFKDAARRKNLDAHVRPIRAIGVHVPTALSNLKKRYGTALDDVDLFTRPGEVRDLQAAK</sequence>
<dbReference type="InterPro" id="IPR001279">
    <property type="entry name" value="Metallo-B-lactamas"/>
</dbReference>
<evidence type="ECO:0000259" key="2">
    <source>
        <dbReference type="Pfam" id="PF12706"/>
    </source>
</evidence>
<dbReference type="Gene3D" id="3.60.15.10">
    <property type="entry name" value="Ribonuclease Z/Hydroxyacylglutathione hydrolase-like"/>
    <property type="match status" value="1"/>
</dbReference>
<organism evidence="3">
    <name type="scientific">hydrothermal vent metagenome</name>
    <dbReference type="NCBI Taxonomy" id="652676"/>
    <lineage>
        <taxon>unclassified sequences</taxon>
        <taxon>metagenomes</taxon>
        <taxon>ecological metagenomes</taxon>
    </lineage>
</organism>
<proteinExistence type="predicted"/>
<dbReference type="PROSITE" id="PS51257">
    <property type="entry name" value="PROKAR_LIPOPROTEIN"/>
    <property type="match status" value="1"/>
</dbReference>
<protein>
    <recommendedName>
        <fullName evidence="2">Metallo-beta-lactamase domain-containing protein</fullName>
    </recommendedName>
</protein>
<accession>A0A3B0RHH7</accession>
<dbReference type="GO" id="GO:0016787">
    <property type="term" value="F:hydrolase activity"/>
    <property type="evidence" value="ECO:0007669"/>
    <property type="project" value="UniProtKB-KW"/>
</dbReference>
<reference evidence="3" key="1">
    <citation type="submission" date="2018-06" db="EMBL/GenBank/DDBJ databases">
        <authorList>
            <person name="Zhirakovskaya E."/>
        </authorList>
    </citation>
    <scope>NUCLEOTIDE SEQUENCE</scope>
</reference>
<evidence type="ECO:0000313" key="3">
    <source>
        <dbReference type="EMBL" id="VAV88316.1"/>
    </source>
</evidence>
<dbReference type="PANTHER" id="PTHR43546:SF9">
    <property type="entry name" value="L-ASCORBATE-6-PHOSPHATE LACTONASE ULAG-RELATED"/>
    <property type="match status" value="1"/>
</dbReference>
<keyword evidence="1" id="KW-0378">Hydrolase</keyword>
<dbReference type="Pfam" id="PF12706">
    <property type="entry name" value="Lactamase_B_2"/>
    <property type="match status" value="1"/>
</dbReference>
<feature type="domain" description="Metallo-beta-lactamase" evidence="2">
    <location>
        <begin position="56"/>
        <end position="204"/>
    </location>
</feature>
<name>A0A3B0RHH7_9ZZZZ</name>